<dbReference type="FunFam" id="3.30.70.1230:FF:000005">
    <property type="entry name" value="Guanylate cyclase soluble subunit beta-1"/>
    <property type="match status" value="1"/>
</dbReference>
<dbReference type="GO" id="GO:0070482">
    <property type="term" value="P:response to oxygen levels"/>
    <property type="evidence" value="ECO:0007669"/>
    <property type="project" value="TreeGrafter"/>
</dbReference>
<evidence type="ECO:0000313" key="21">
    <source>
        <dbReference type="Proteomes" id="UP000018936"/>
    </source>
</evidence>
<keyword evidence="8" id="KW-0547">Nucleotide-binding</keyword>
<feature type="domain" description="Guanylate cyclase" evidence="19">
    <location>
        <begin position="1100"/>
        <end position="1233"/>
    </location>
</feature>
<keyword evidence="11 17" id="KW-0456">Lyase</keyword>
<dbReference type="Pfam" id="PF00211">
    <property type="entry name" value="Guanylate_cyc"/>
    <property type="match status" value="2"/>
</dbReference>
<gene>
    <name evidence="20" type="primary">GUCY1B3</name>
    <name evidence="20" type="ORF">L345_09880</name>
</gene>
<keyword evidence="9" id="KW-0408">Iron</keyword>
<evidence type="ECO:0000256" key="1">
    <source>
        <dbReference type="ARBA" id="ARBA00001436"/>
    </source>
</evidence>
<evidence type="ECO:0000256" key="14">
    <source>
        <dbReference type="ARBA" id="ARBA00039698"/>
    </source>
</evidence>
<dbReference type="InterPro" id="IPR001054">
    <property type="entry name" value="A/G_cyclase"/>
</dbReference>
<dbReference type="CDD" id="cd07302">
    <property type="entry name" value="CHD"/>
    <property type="match status" value="2"/>
</dbReference>
<dbReference type="GO" id="GO:0008074">
    <property type="term" value="C:guanylate cyclase complex, soluble"/>
    <property type="evidence" value="ECO:0007669"/>
    <property type="project" value="TreeGrafter"/>
</dbReference>
<dbReference type="FunFam" id="3.30.70.1230:FF:000007">
    <property type="entry name" value="Guanylate cyclase soluble subunit alpha-3"/>
    <property type="match status" value="1"/>
</dbReference>
<dbReference type="EMBL" id="AZIM01002293">
    <property type="protein sequence ID" value="ETE64349.1"/>
    <property type="molecule type" value="Genomic_DNA"/>
</dbReference>
<dbReference type="Gene3D" id="3.30.450.260">
    <property type="entry name" value="Haem NO binding associated domain"/>
    <property type="match status" value="2"/>
</dbReference>
<dbReference type="InterPro" id="IPR029787">
    <property type="entry name" value="Nucleotide_cyclase"/>
</dbReference>
<evidence type="ECO:0000259" key="19">
    <source>
        <dbReference type="PROSITE" id="PS50125"/>
    </source>
</evidence>
<proteinExistence type="inferred from homology"/>
<dbReference type="InterPro" id="IPR011644">
    <property type="entry name" value="Heme_NO-bd"/>
</dbReference>
<keyword evidence="12" id="KW-0141">cGMP biosynthesis</keyword>
<keyword evidence="10" id="KW-0342">GTP-binding</keyword>
<keyword evidence="18" id="KW-0175">Coiled coil</keyword>
<dbReference type="InterPro" id="IPR038158">
    <property type="entry name" value="H-NOX_domain_sf"/>
</dbReference>
<name>V8NPZ4_OPHHA</name>
<dbReference type="PANTHER" id="PTHR45655">
    <property type="entry name" value="GUANYLATE CYCLASE SOLUBLE SUBUNIT BETA-2"/>
    <property type="match status" value="1"/>
</dbReference>
<dbReference type="GO" id="GO:0005525">
    <property type="term" value="F:GTP binding"/>
    <property type="evidence" value="ECO:0007669"/>
    <property type="project" value="UniProtKB-KW"/>
</dbReference>
<dbReference type="GO" id="GO:0004383">
    <property type="term" value="F:guanylate cyclase activity"/>
    <property type="evidence" value="ECO:0007669"/>
    <property type="project" value="UniProtKB-EC"/>
</dbReference>
<feature type="non-terminal residue" evidence="20">
    <location>
        <position position="1311"/>
    </location>
</feature>
<evidence type="ECO:0000313" key="20">
    <source>
        <dbReference type="EMBL" id="ETE64349.1"/>
    </source>
</evidence>
<evidence type="ECO:0000256" key="2">
    <source>
        <dbReference type="ARBA" id="ARBA00001971"/>
    </source>
</evidence>
<dbReference type="Proteomes" id="UP000018936">
    <property type="component" value="Unassembled WGS sequence"/>
</dbReference>
<dbReference type="FunFam" id="3.30.450.260:FF:000002">
    <property type="entry name" value="guanylate cyclase soluble subunit alpha-2"/>
    <property type="match status" value="1"/>
</dbReference>
<dbReference type="SUPFAM" id="SSF111126">
    <property type="entry name" value="Ligand-binding domain in the NO signalling and Golgi transport"/>
    <property type="match status" value="2"/>
</dbReference>
<protein>
    <recommendedName>
        <fullName evidence="14">Guanylate cyclase soluble subunit beta-1</fullName>
        <ecNumber evidence="4">4.6.1.2</ecNumber>
    </recommendedName>
    <alternativeName>
        <fullName evidence="15">Guanylate cyclase soluble subunit beta-3</fullName>
    </alternativeName>
    <alternativeName>
        <fullName evidence="16">Soluble guanylate cyclase small subunit</fullName>
    </alternativeName>
</protein>
<dbReference type="SUPFAM" id="SSF55073">
    <property type="entry name" value="Nucleotide cyclase"/>
    <property type="match status" value="2"/>
</dbReference>
<evidence type="ECO:0000256" key="7">
    <source>
        <dbReference type="ARBA" id="ARBA00022723"/>
    </source>
</evidence>
<evidence type="ECO:0000256" key="8">
    <source>
        <dbReference type="ARBA" id="ARBA00022741"/>
    </source>
</evidence>
<evidence type="ECO:0000256" key="10">
    <source>
        <dbReference type="ARBA" id="ARBA00023134"/>
    </source>
</evidence>
<keyword evidence="21" id="KW-1185">Reference proteome</keyword>
<dbReference type="OrthoDB" id="6127067at2759"/>
<dbReference type="PROSITE" id="PS00452">
    <property type="entry name" value="GUANYLATE_CYCLASE_1"/>
    <property type="match status" value="2"/>
</dbReference>
<feature type="domain" description="Guanylate cyclase" evidence="19">
    <location>
        <begin position="477"/>
        <end position="604"/>
    </location>
</feature>
<keyword evidence="5" id="KW-0963">Cytoplasm</keyword>
<comment type="similarity">
    <text evidence="17">Belongs to the adenylyl cyclase class-4/guanylyl cyclase family.</text>
</comment>
<organism evidence="20 21">
    <name type="scientific">Ophiophagus hannah</name>
    <name type="common">King cobra</name>
    <name type="synonym">Naja hannah</name>
    <dbReference type="NCBI Taxonomy" id="8665"/>
    <lineage>
        <taxon>Eukaryota</taxon>
        <taxon>Metazoa</taxon>
        <taxon>Chordata</taxon>
        <taxon>Craniata</taxon>
        <taxon>Vertebrata</taxon>
        <taxon>Euteleostomi</taxon>
        <taxon>Lepidosauria</taxon>
        <taxon>Squamata</taxon>
        <taxon>Bifurcata</taxon>
        <taxon>Unidentata</taxon>
        <taxon>Episquamata</taxon>
        <taxon>Toxicofera</taxon>
        <taxon>Serpentes</taxon>
        <taxon>Colubroidea</taxon>
        <taxon>Elapidae</taxon>
        <taxon>Elapinae</taxon>
        <taxon>Ophiophagus</taxon>
    </lineage>
</organism>
<dbReference type="Gene3D" id="6.10.250.780">
    <property type="match status" value="2"/>
</dbReference>
<dbReference type="InterPro" id="IPR042463">
    <property type="entry name" value="HNOB_dom_associated_sf"/>
</dbReference>
<sequence length="1311" mass="148644">MFCTKLKELKITGECPFSLLNQSCIPDENEEECAEVPNSSKAPLPICREKVPHGNLPQRKISRNRVFLHTLAESIYKLISPEYEKLYLAFQRSLANNNIKEIRQCEEKDFEKLLIDNANLAGIPVPVIRESLGEELFKICYEEDEHILGVVGGSLKDFLNSFSTLLKQSSHCQEAGKMGRVEEVSILCLEKDPNFLNVYYFSPQKPTTLILSGIIKAAALILYDMEVEVMVMPPSFCKDSSEFIDQPYLLYSVNIKSTKPSLSPCKPQSSLVIPTSMFCKTFPFHCMFDKAMDILQVGNGIRRLLNKREFQAKPQFDEWFEILAPKINCTFSGIMTMLNMQFTIRVRRGDKVLKKSTGVMDLKGQMIYIIESNAILFLGSPCVDRLEDFTGRGLYLSDIPIHNALRDVVLIGEQARAQDGLKKRLGKLKATLEQAHQALEEEKKKTVDLLCSIFPEEVAQQLWQGQVVQAKKFNNVTMLFSDIVGFTAICSQCSAMQVITMLNELYTRFDYQCGELDIYKVETIGDAYCVAGGLHKENETHAIQIALMALKMMDLSNEVMSPHGESIKMRIGLHSGSVFAGVVGVKMPRYCLFGNNVTLANKFESCSVPRKINVSPTTYRLIKDHPGFMFTPRSRQELPSNFPSDIPGICYFLDAYLQGKSTKAWFQKKGAEEDKTNFLGTSTGYGFVNHALELLVIRNYGPEVWEDIKREAQLDEEGQFLVRIIYDDSKTYDLVAAANLNAGEILQMFGKMFFVFCQESGYDTILRVLGSNVREFLQNLDALHDHLATIYPGMRAPSFRCTDAEKGKGLILHYYSEREGLQDIVIGIIKTVAQQIHGTEIDMKVIQQRNEECDHIQFLIEEKESKEEDFYEDLDRFEENGTQESRISPYTFCKAFPFHIIFDRDLVVTQCGNAIYRVLPQLQPGYCNLLSVFSLVRPHIDISFHGILSHINTVFVLRSKEGLLDVEKLECEDELTGTEISCLRLKGQMIYLPEADSILFLCSPSVMNLDDLTRRGLYLSDIPLHDATRDLVLLGEQFREEYKLTQELEILTDRLQHTLRALEDEKKKTDTLLYSVLPPSVANELRHKRPVPAKRYDNVTILFSGIVGFNAFCSKHASGEGAMKIVNLLNDLYTRFDILTDSRKNPFVYKVETVGDKYMTVSGLPEPCIHHARSICHLALDMMEIAGQVQVDGESVQITIGIHTGEVVTGVIGQRMPRYCLFGNTVNLTSRTETTGEKGKINVSEYTYRCLMSPENSDPQFHLEHRGPVSMKGKKEPMQVWFLSRKGTELQQMAERMVSVPILIALNFKVT</sequence>
<comment type="function">
    <text evidence="13">Mediates responses to nitric oxide (NO) by catalyzing the biosynthesis of the signaling molecule cGMP.</text>
</comment>
<evidence type="ECO:0000256" key="13">
    <source>
        <dbReference type="ARBA" id="ARBA00037442"/>
    </source>
</evidence>
<comment type="subcellular location">
    <subcellularLocation>
        <location evidence="3">Cytoplasm</location>
    </subcellularLocation>
</comment>
<dbReference type="Gene3D" id="3.90.1520.10">
    <property type="entry name" value="H-NOX domain"/>
    <property type="match status" value="2"/>
</dbReference>
<dbReference type="Gene3D" id="3.30.70.1230">
    <property type="entry name" value="Nucleotide cyclase"/>
    <property type="match status" value="2"/>
</dbReference>
<evidence type="ECO:0000256" key="6">
    <source>
        <dbReference type="ARBA" id="ARBA00022617"/>
    </source>
</evidence>
<dbReference type="PANTHER" id="PTHR45655:SF2">
    <property type="entry name" value="GUANYLATE CYCLASE SOLUBLE SUBUNIT BETA-1"/>
    <property type="match status" value="1"/>
</dbReference>
<dbReference type="FunFam" id="3.90.1520.10:FF:000001">
    <property type="entry name" value="Guanylate cyclase soluble subunit beta-1"/>
    <property type="match status" value="1"/>
</dbReference>
<dbReference type="FunFam" id="3.30.450.260:FF:000001">
    <property type="entry name" value="guanylate cyclase soluble subunit beta-1 isoform X1"/>
    <property type="match status" value="1"/>
</dbReference>
<dbReference type="InterPro" id="IPR024096">
    <property type="entry name" value="NO_sig/Golgi_transp_ligand-bd"/>
</dbReference>
<evidence type="ECO:0000256" key="11">
    <source>
        <dbReference type="ARBA" id="ARBA00023239"/>
    </source>
</evidence>
<evidence type="ECO:0000256" key="4">
    <source>
        <dbReference type="ARBA" id="ARBA00012202"/>
    </source>
</evidence>
<dbReference type="GO" id="GO:0046872">
    <property type="term" value="F:metal ion binding"/>
    <property type="evidence" value="ECO:0007669"/>
    <property type="project" value="UniProtKB-KW"/>
</dbReference>
<dbReference type="SMART" id="SM00044">
    <property type="entry name" value="CYCc"/>
    <property type="match status" value="2"/>
</dbReference>
<keyword evidence="6" id="KW-0349">Heme</keyword>
<comment type="caution">
    <text evidence="20">The sequence shown here is derived from an EMBL/GenBank/DDBJ whole genome shotgun (WGS) entry which is preliminary data.</text>
</comment>
<evidence type="ECO:0000256" key="9">
    <source>
        <dbReference type="ARBA" id="ARBA00023004"/>
    </source>
</evidence>
<dbReference type="InterPro" id="IPR018297">
    <property type="entry name" value="A/G_cyclase_CS"/>
</dbReference>
<comment type="catalytic activity">
    <reaction evidence="1">
        <text>GTP = 3',5'-cyclic GMP + diphosphate</text>
        <dbReference type="Rhea" id="RHEA:13665"/>
        <dbReference type="ChEBI" id="CHEBI:33019"/>
        <dbReference type="ChEBI" id="CHEBI:37565"/>
        <dbReference type="ChEBI" id="CHEBI:57746"/>
        <dbReference type="EC" id="4.6.1.2"/>
    </reaction>
</comment>
<dbReference type="GO" id="GO:0019934">
    <property type="term" value="P:cGMP-mediated signaling"/>
    <property type="evidence" value="ECO:0007669"/>
    <property type="project" value="TreeGrafter"/>
</dbReference>
<dbReference type="Pfam" id="PF07701">
    <property type="entry name" value="HNOBA"/>
    <property type="match status" value="2"/>
</dbReference>
<keyword evidence="7" id="KW-0479">Metal-binding</keyword>
<feature type="coiled-coil region" evidence="18">
    <location>
        <begin position="422"/>
        <end position="449"/>
    </location>
</feature>
<dbReference type="GO" id="GO:0020037">
    <property type="term" value="F:heme binding"/>
    <property type="evidence" value="ECO:0007669"/>
    <property type="project" value="InterPro"/>
</dbReference>
<evidence type="ECO:0000256" key="5">
    <source>
        <dbReference type="ARBA" id="ARBA00022490"/>
    </source>
</evidence>
<dbReference type="PROSITE" id="PS50125">
    <property type="entry name" value="GUANYLATE_CYCLASE_2"/>
    <property type="match status" value="2"/>
</dbReference>
<evidence type="ECO:0000256" key="18">
    <source>
        <dbReference type="SAM" id="Coils"/>
    </source>
</evidence>
<comment type="cofactor">
    <cofactor evidence="2">
        <name>heme</name>
        <dbReference type="ChEBI" id="CHEBI:30413"/>
    </cofactor>
</comment>
<accession>V8NPZ4</accession>
<evidence type="ECO:0000256" key="3">
    <source>
        <dbReference type="ARBA" id="ARBA00004496"/>
    </source>
</evidence>
<dbReference type="Pfam" id="PF07700">
    <property type="entry name" value="HNOB"/>
    <property type="match status" value="2"/>
</dbReference>
<dbReference type="InterPro" id="IPR011645">
    <property type="entry name" value="HNOB_dom_associated"/>
</dbReference>
<dbReference type="EC" id="4.6.1.2" evidence="4"/>
<evidence type="ECO:0000256" key="16">
    <source>
        <dbReference type="ARBA" id="ARBA00043208"/>
    </source>
</evidence>
<reference evidence="20 21" key="1">
    <citation type="journal article" date="2013" name="Proc. Natl. Acad. Sci. U.S.A.">
        <title>The king cobra genome reveals dynamic gene evolution and adaptation in the snake venom system.</title>
        <authorList>
            <person name="Vonk F.J."/>
            <person name="Casewell N.R."/>
            <person name="Henkel C.V."/>
            <person name="Heimberg A.M."/>
            <person name="Jansen H.J."/>
            <person name="McCleary R.J."/>
            <person name="Kerkkamp H.M."/>
            <person name="Vos R.A."/>
            <person name="Guerreiro I."/>
            <person name="Calvete J.J."/>
            <person name="Wuster W."/>
            <person name="Woods A.E."/>
            <person name="Logan J.M."/>
            <person name="Harrison R.A."/>
            <person name="Castoe T.A."/>
            <person name="de Koning A.P."/>
            <person name="Pollock D.D."/>
            <person name="Yandell M."/>
            <person name="Calderon D."/>
            <person name="Renjifo C."/>
            <person name="Currier R.B."/>
            <person name="Salgado D."/>
            <person name="Pla D."/>
            <person name="Sanz L."/>
            <person name="Hyder A.S."/>
            <person name="Ribeiro J.M."/>
            <person name="Arntzen J.W."/>
            <person name="van den Thillart G.E."/>
            <person name="Boetzer M."/>
            <person name="Pirovano W."/>
            <person name="Dirks R.P."/>
            <person name="Spaink H.P."/>
            <person name="Duboule D."/>
            <person name="McGlinn E."/>
            <person name="Kini R.M."/>
            <person name="Richardson M.K."/>
        </authorList>
    </citation>
    <scope>NUCLEOTIDE SEQUENCE</scope>
    <source>
        <tissue evidence="20">Blood</tissue>
    </source>
</reference>
<evidence type="ECO:0000256" key="12">
    <source>
        <dbReference type="ARBA" id="ARBA00023293"/>
    </source>
</evidence>
<evidence type="ECO:0000256" key="15">
    <source>
        <dbReference type="ARBA" id="ARBA00041698"/>
    </source>
</evidence>
<evidence type="ECO:0000256" key="17">
    <source>
        <dbReference type="RuleBase" id="RU000405"/>
    </source>
</evidence>